<organism evidence="5 6">
    <name type="scientific">Syncephalastrum racemosum</name>
    <name type="common">Filamentous fungus</name>
    <dbReference type="NCBI Taxonomy" id="13706"/>
    <lineage>
        <taxon>Eukaryota</taxon>
        <taxon>Fungi</taxon>
        <taxon>Fungi incertae sedis</taxon>
        <taxon>Mucoromycota</taxon>
        <taxon>Mucoromycotina</taxon>
        <taxon>Mucoromycetes</taxon>
        <taxon>Mucorales</taxon>
        <taxon>Syncephalastraceae</taxon>
        <taxon>Syncephalastrum</taxon>
    </lineage>
</organism>
<feature type="region of interest" description="Disordered" evidence="4">
    <location>
        <begin position="460"/>
        <end position="493"/>
    </location>
</feature>
<dbReference type="InParanoid" id="A0A1X2H317"/>
<dbReference type="OMA" id="GHPKEHG"/>
<comment type="similarity">
    <text evidence="1">Belongs to the SMG8 family.</text>
</comment>
<evidence type="ECO:0000256" key="1">
    <source>
        <dbReference type="ARBA" id="ARBA00006443"/>
    </source>
</evidence>
<feature type="compositionally biased region" description="Polar residues" evidence="4">
    <location>
        <begin position="405"/>
        <end position="416"/>
    </location>
</feature>
<name>A0A1X2H317_SYNRA</name>
<evidence type="ECO:0000313" key="5">
    <source>
        <dbReference type="EMBL" id="ORY92207.1"/>
    </source>
</evidence>
<dbReference type="EMBL" id="MCGN01000010">
    <property type="protein sequence ID" value="ORY92207.1"/>
    <property type="molecule type" value="Genomic_DNA"/>
</dbReference>
<keyword evidence="2" id="KW-0866">Nonsense-mediated mRNA decay</keyword>
<dbReference type="PANTHER" id="PTHR13091:SF0">
    <property type="entry name" value="NONSENSE-MEDIATED MRNA DECAY FACTOR SMG8"/>
    <property type="match status" value="1"/>
</dbReference>
<keyword evidence="6" id="KW-1185">Reference proteome</keyword>
<evidence type="ECO:0000256" key="3">
    <source>
        <dbReference type="ARBA" id="ARBA00029509"/>
    </source>
</evidence>
<dbReference type="GO" id="GO:0000184">
    <property type="term" value="P:nuclear-transcribed mRNA catabolic process, nonsense-mediated decay"/>
    <property type="evidence" value="ECO:0007669"/>
    <property type="project" value="UniProtKB-KW"/>
</dbReference>
<evidence type="ECO:0000313" key="6">
    <source>
        <dbReference type="Proteomes" id="UP000242180"/>
    </source>
</evidence>
<dbReference type="OrthoDB" id="63589at2759"/>
<gene>
    <name evidence="5" type="ORF">BCR43DRAFT_446054</name>
</gene>
<accession>A0A1X2H317</accession>
<reference evidence="5 6" key="1">
    <citation type="submission" date="2016-07" db="EMBL/GenBank/DDBJ databases">
        <title>Pervasive Adenine N6-methylation of Active Genes in Fungi.</title>
        <authorList>
            <consortium name="DOE Joint Genome Institute"/>
            <person name="Mondo S.J."/>
            <person name="Dannebaum R.O."/>
            <person name="Kuo R.C."/>
            <person name="Labutti K."/>
            <person name="Haridas S."/>
            <person name="Kuo A."/>
            <person name="Salamov A."/>
            <person name="Ahrendt S.R."/>
            <person name="Lipzen A."/>
            <person name="Sullivan W."/>
            <person name="Andreopoulos W.B."/>
            <person name="Clum A."/>
            <person name="Lindquist E."/>
            <person name="Daum C."/>
            <person name="Ramamoorthy G.K."/>
            <person name="Gryganskyi A."/>
            <person name="Culley D."/>
            <person name="Magnuson J.K."/>
            <person name="James T.Y."/>
            <person name="O'Malley M.A."/>
            <person name="Stajich J.E."/>
            <person name="Spatafora J.W."/>
            <person name="Visel A."/>
            <person name="Grigoriev I.V."/>
        </authorList>
    </citation>
    <scope>NUCLEOTIDE SEQUENCE [LARGE SCALE GENOMIC DNA]</scope>
    <source>
        <strain evidence="5 6">NRRL 2496</strain>
    </source>
</reference>
<dbReference type="Proteomes" id="UP000242180">
    <property type="component" value="Unassembled WGS sequence"/>
</dbReference>
<comment type="caution">
    <text evidence="5">The sequence shown here is derived from an EMBL/GenBank/DDBJ whole genome shotgun (WGS) entry which is preliminary data.</text>
</comment>
<sequence>MRSKLLFHLNTTGQPFLHIIPTAVSESWQDDTQEAVCRNYTFGNPPSISAWLNEQAMSDPLHSNAANALRNFVVHWLKTSGGRHHAGLSSARKGDAARLSTSALPNVTQFASMLVALSDILLRGPSNIGSKSAWRTSLFNRYPATKNIIQQIDAVLRKKVRSITEIERIFSKSHSTDVMHKCLEAYSQESPPCYGQQYHTWKKENVLRMYRCLTRGPCADECAARLERECDSVWNQGRRSCETLSLTGKPCRLKMGHTANSAANEAMQDRALSGAHHSSGVSIFHGCTCGKMQRLREDPFSLQEANVDFYSRFTCCMKDEERYAIDIEKTMAQEERAPVKIHEHLPQCSPVLLYLGSSSTYRNSVGLEKYEGFMNNTNYLLPWTLGMLAGSNAAKSKGKEEKQHAQQVQVTSSAQPDMTKDTNEWPLPGKGGKAKAPANEPINKAASIASLDAFPSLAASRNMPDVPATKPTPKVVEETQRKKKREGKRRDRDHRLEGLIRGYFGAEYECPQGHRFLSCGEGKVCKLGHKGHPKDHANHVVHQDLPLFALCPCNFGQSGQRLTATDVMAQLQRIYCVSPEAPVSIVMKPKIRISAGGSVIETHLGFEHDLVLPNNGVYVLRLPYIYTDGLGNPITPDVSGQDIQRAILEKDSFHVSPVG</sequence>
<dbReference type="PANTHER" id="PTHR13091">
    <property type="entry name" value="AMPLIFIED IN BREAST CANCER 2-RELATED"/>
    <property type="match status" value="1"/>
</dbReference>
<dbReference type="STRING" id="13706.A0A1X2H317"/>
<dbReference type="Pfam" id="PF10220">
    <property type="entry name" value="Smg8_Smg9"/>
    <property type="match status" value="3"/>
</dbReference>
<evidence type="ECO:0000256" key="4">
    <source>
        <dbReference type="SAM" id="MobiDB-lite"/>
    </source>
</evidence>
<evidence type="ECO:0000256" key="2">
    <source>
        <dbReference type="ARBA" id="ARBA00023161"/>
    </source>
</evidence>
<protein>
    <recommendedName>
        <fullName evidence="3">Nonsense-mediated mRNA decay factor SMG8</fullName>
    </recommendedName>
</protein>
<dbReference type="InterPro" id="IPR019354">
    <property type="entry name" value="SMG8-like"/>
</dbReference>
<feature type="region of interest" description="Disordered" evidence="4">
    <location>
        <begin position="394"/>
        <end position="438"/>
    </location>
</feature>
<dbReference type="AlphaFoldDB" id="A0A1X2H317"/>
<proteinExistence type="inferred from homology"/>